<dbReference type="InterPro" id="IPR056542">
    <property type="entry name" value="Ig-like_POM152_1st"/>
</dbReference>
<dbReference type="Pfam" id="PF24527">
    <property type="entry name" value="Ig-like_Pom152_9"/>
    <property type="match status" value="1"/>
</dbReference>
<dbReference type="InterPro" id="IPR056543">
    <property type="entry name" value="Ig-like_POM152_9th"/>
</dbReference>
<dbReference type="PANTHER" id="PTHR28206">
    <property type="entry name" value="NUCLEOPORIN POM152"/>
    <property type="match status" value="1"/>
</dbReference>
<feature type="domain" description="Nucleoporin POM152 Ig-like" evidence="5">
    <location>
        <begin position="578"/>
        <end position="681"/>
    </location>
</feature>
<keyword evidence="2" id="KW-1133">Transmembrane helix</keyword>
<dbReference type="GO" id="GO:0006606">
    <property type="term" value="P:protein import into nucleus"/>
    <property type="evidence" value="ECO:0007669"/>
    <property type="project" value="TreeGrafter"/>
</dbReference>
<keyword evidence="9" id="KW-1185">Reference proteome</keyword>
<protein>
    <recommendedName>
        <fullName evidence="10">Nucleoporin POM152</fullName>
    </recommendedName>
</protein>
<feature type="domain" description="Nucleoporin POM152 ninth Ig-like" evidence="7">
    <location>
        <begin position="1237"/>
        <end position="1309"/>
    </location>
</feature>
<organism evidence="8 9">
    <name type="scientific">Tilletia horrida</name>
    <dbReference type="NCBI Taxonomy" id="155126"/>
    <lineage>
        <taxon>Eukaryota</taxon>
        <taxon>Fungi</taxon>
        <taxon>Dikarya</taxon>
        <taxon>Basidiomycota</taxon>
        <taxon>Ustilaginomycotina</taxon>
        <taxon>Exobasidiomycetes</taxon>
        <taxon>Tilletiales</taxon>
        <taxon>Tilletiaceae</taxon>
        <taxon>Tilletia</taxon>
    </lineage>
</organism>
<name>A0AAN6GGY0_9BASI</name>
<evidence type="ECO:0000259" key="6">
    <source>
        <dbReference type="Pfam" id="PF24519"/>
    </source>
</evidence>
<comment type="caution">
    <text evidence="8">The sequence shown here is derived from an EMBL/GenBank/DDBJ whole genome shotgun (WGS) entry which is preliminary data.</text>
</comment>
<dbReference type="GO" id="GO:0017056">
    <property type="term" value="F:structural constituent of nuclear pore"/>
    <property type="evidence" value="ECO:0007669"/>
    <property type="project" value="InterPro"/>
</dbReference>
<evidence type="ECO:0000313" key="9">
    <source>
        <dbReference type="Proteomes" id="UP001176521"/>
    </source>
</evidence>
<feature type="domain" description="Nucleoporin POM152 Ig-like" evidence="5">
    <location>
        <begin position="906"/>
        <end position="990"/>
    </location>
</feature>
<dbReference type="EMBL" id="JAPDMQ010000068">
    <property type="protein sequence ID" value="KAK0536950.1"/>
    <property type="molecule type" value="Genomic_DNA"/>
</dbReference>
<dbReference type="Pfam" id="PF24312">
    <property type="entry name" value="Ig-like_POM152"/>
    <property type="match status" value="2"/>
</dbReference>
<gene>
    <name evidence="8" type="ORF">OC842_001800</name>
</gene>
<feature type="region of interest" description="Disordered" evidence="1">
    <location>
        <begin position="1"/>
        <end position="31"/>
    </location>
</feature>
<feature type="domain" description="Nucleoporin POM152 first Ig-like" evidence="6">
    <location>
        <begin position="209"/>
        <end position="369"/>
    </location>
</feature>
<dbReference type="Pfam" id="PF23664">
    <property type="entry name" value="Ig_Pom152"/>
    <property type="match status" value="1"/>
</dbReference>
<dbReference type="Pfam" id="PF24097">
    <property type="entry name" value="TMD_POM152"/>
    <property type="match status" value="1"/>
</dbReference>
<keyword evidence="2" id="KW-0472">Membrane</keyword>
<dbReference type="InterPro" id="IPR056540">
    <property type="entry name" value="TMD_POM152"/>
</dbReference>
<accession>A0AAN6GGY0</accession>
<evidence type="ECO:0000259" key="4">
    <source>
        <dbReference type="Pfam" id="PF24097"/>
    </source>
</evidence>
<feature type="compositionally biased region" description="Gly residues" evidence="1">
    <location>
        <begin position="7"/>
        <end position="17"/>
    </location>
</feature>
<dbReference type="InterPro" id="IPR037701">
    <property type="entry name" value="Pom152"/>
</dbReference>
<feature type="transmembrane region" description="Helical" evidence="2">
    <location>
        <begin position="89"/>
        <end position="107"/>
    </location>
</feature>
<feature type="transmembrane region" description="Helical" evidence="2">
    <location>
        <begin position="119"/>
        <end position="143"/>
    </location>
</feature>
<evidence type="ECO:0000259" key="3">
    <source>
        <dbReference type="Pfam" id="PF23664"/>
    </source>
</evidence>
<evidence type="ECO:0000259" key="5">
    <source>
        <dbReference type="Pfam" id="PF24312"/>
    </source>
</evidence>
<evidence type="ECO:0000259" key="7">
    <source>
        <dbReference type="Pfam" id="PF24527"/>
    </source>
</evidence>
<dbReference type="GO" id="GO:0006999">
    <property type="term" value="P:nuclear pore organization"/>
    <property type="evidence" value="ECO:0007669"/>
    <property type="project" value="TreeGrafter"/>
</dbReference>
<reference evidence="8" key="1">
    <citation type="journal article" date="2023" name="PhytoFront">
        <title>Draft Genome Resources of Seven Strains of Tilletia horrida, Causal Agent of Kernel Smut of Rice.</title>
        <authorList>
            <person name="Khanal S."/>
            <person name="Antony Babu S."/>
            <person name="Zhou X.G."/>
        </authorList>
    </citation>
    <scope>NUCLEOTIDE SEQUENCE</scope>
    <source>
        <strain evidence="8">TX3</strain>
    </source>
</reference>
<dbReference type="PANTHER" id="PTHR28206:SF1">
    <property type="entry name" value="NUCLEOPORIN POM152"/>
    <property type="match status" value="1"/>
</dbReference>
<dbReference type="InterPro" id="IPR056544">
    <property type="entry name" value="Ig_POM152"/>
</dbReference>
<dbReference type="InterPro" id="IPR056541">
    <property type="entry name" value="Ig-like_POM152"/>
</dbReference>
<dbReference type="Pfam" id="PF24519">
    <property type="entry name" value="Ig-like_Pom152_1"/>
    <property type="match status" value="1"/>
</dbReference>
<proteinExistence type="predicted"/>
<evidence type="ECO:0008006" key="10">
    <source>
        <dbReference type="Google" id="ProtNLM"/>
    </source>
</evidence>
<dbReference type="Proteomes" id="UP001176521">
    <property type="component" value="Unassembled WGS sequence"/>
</dbReference>
<evidence type="ECO:0000256" key="2">
    <source>
        <dbReference type="SAM" id="Phobius"/>
    </source>
</evidence>
<evidence type="ECO:0000256" key="1">
    <source>
        <dbReference type="SAM" id="MobiDB-lite"/>
    </source>
</evidence>
<feature type="domain" description="Nucleoporin POM152 immunoglobulin-like" evidence="3">
    <location>
        <begin position="686"/>
        <end position="788"/>
    </location>
</feature>
<feature type="domain" description="Nucleoporin POM152 N-terminal transmembrane" evidence="4">
    <location>
        <begin position="50"/>
        <end position="134"/>
    </location>
</feature>
<sequence length="1427" mass="154440">MSSSGAPGAGAGAGAGAGKAQPGAPPPAAAAAAAAAEPPSDPLVSLSLVDAPTQRLYAASGFVVVQSVKIYYVLSHWWSGPAGTVQGVLPRALFIDVVTIYLLYILAVPRLSFAARTYIGFLVILGLFDMMLTGWGHSLFWGVTAGVGRWFLQVFLPEGIFSGQLGLTDRQVRVRDLISPSSHIFGQHTVHILPHSTAKFRTIGHGASSCYCIGPAQPRISIPITFNNTEPVQIHYSVTSFLNSSDTRMLSVDVPRSALRPALGAAHGSDGGGAAGGGAAEAQRQLLYENDGEVDLDDFELLGHDVSQGAVVRAGEEVREKGPSSFRASRGATEMVFDLPVQHAGRIRLERVVDRQQMDARISASEILVVECPTTRFAEAGSAEDGKGQLTVAAKKKAATLGKYGAGNAVVAHHCPADEAQLLVEVRGTAPLQLTYHRMWDAAIGDEVLRLANIQSEHEEHPNQHISRIAPAGLTTPLVAYDQSSQGEEWDRQLFTIVQEQAVRARSPSASPQSFEWATSKDVKIPLNLDLTRPGTYSYELASVRDACGNVHVLQADDARSKKTVQERRSIEVHQPAKFAFDGCVPERPIKLKRDRPGPLYLKVSVNGGDKASAPWDLTAAYTPDATAADLVGSQGPWTRNFTVKPQQGMVSFEVTGPGSYTLEKASGRYCPGEIGAPWTCNVVDVPLPTANISFSSIDDICAGPVGVKALAIVNGAPPFTLRGTQIYGRNRRPFERTFTHSREEIDFKPSSEGAVEYVFESLTDANYRELKIDGPRHKQVVHPLASASFDDATGNSNTRNARDGSKQIQLHSCNGDVATYDVLFQGTPPYDLTYAISSGSERGSPKTKTIKGITDPRYKLEVALPKDVAKRGGQVTVSLVSVKDGKGCERPLTTSDLVIDVRRIKPTAGFVPTEVALREVIKLEDHDVELPIRLSGDGPWKVGVQHESDAKPVVHKFSKPEAHIRVRKAGTYTLTSVEDDCPGSILEGRETYLVKVRERPAVQFTDDSGILASNQSLLRRPVCAGTADAAAVRVRGQSPVEYGWQQHIPSGRGNGYQTDRLQAASAQDESSFQLLTTTPGWHIYELLDVGDAVYEPKALANNARGKVLEQFIHPLPAASLQPMKDVSFCVGDTLDGHASSAKSQPVVNLVGTPPFDFDFQITHESTGATKHFHRSSVGSHRFVIEMGADEFNFSHTGTWRLTLLKVVDGNGCETIMEGERQGRGAAVLMEVAETASIAGVGDRDDYCVGESVDFLLQGNPPWMVEYDFNGKRLKASSKEASFSRIADRPGTLVVRRVAHQRNKCQQDVQGLVKTIHQLPTVRVREGKHYIESLREGNQAEIVFSLTGVPPFSFTYQRTETSDDHPHPKVLETHTVAGVLDTSYSIFTSQEGTWSVTFLQDRHCAVDAQGEAPRLLGKAKLAIEPAQ</sequence>
<keyword evidence="2" id="KW-0812">Transmembrane</keyword>
<evidence type="ECO:0000313" key="8">
    <source>
        <dbReference type="EMBL" id="KAK0536950.1"/>
    </source>
</evidence>
<dbReference type="GO" id="GO:0070762">
    <property type="term" value="C:nuclear pore transmembrane ring"/>
    <property type="evidence" value="ECO:0007669"/>
    <property type="project" value="TreeGrafter"/>
</dbReference>